<evidence type="ECO:0000313" key="1">
    <source>
        <dbReference type="EMBL" id="WVZ24729.1"/>
    </source>
</evidence>
<accession>A0AAQ3S9Z7</accession>
<name>A0AAQ3S9Z7_VIGMU</name>
<sequence length="209" mass="23764">MVTLETRSGGADLKFAILDFRTYLQVRFAAKANDFNRKILRAKKVSPFSLFLPFVNAFSSHSHNRVCLFLRVLSDDEKQSIYDKFGEAGLKGSRMRMRDFSNPFDLFKSLFKGMNRGAGSRGWISEEGVKAFLLLGLQVIVGDAAHYRSVYLGFLVSNPYFFLSRTFSLSSKDLVDETLKRKRGDDLSAVVICFQQQPPCNLVAPRLHW</sequence>
<proteinExistence type="predicted"/>
<reference evidence="1 2" key="1">
    <citation type="journal article" date="2023" name="Life. Sci Alliance">
        <title>Evolutionary insights into 3D genome organization and epigenetic landscape of Vigna mungo.</title>
        <authorList>
            <person name="Junaid A."/>
            <person name="Singh B."/>
            <person name="Bhatia S."/>
        </authorList>
    </citation>
    <scope>NUCLEOTIDE SEQUENCE [LARGE SCALE GENOMIC DNA]</scope>
    <source>
        <strain evidence="1">Urdbean</strain>
    </source>
</reference>
<dbReference type="EMBL" id="CP144700">
    <property type="protein sequence ID" value="WVZ24729.1"/>
    <property type="molecule type" value="Genomic_DNA"/>
</dbReference>
<dbReference type="Proteomes" id="UP001374535">
    <property type="component" value="Chromosome 1"/>
</dbReference>
<keyword evidence="2" id="KW-1185">Reference proteome</keyword>
<dbReference type="AlphaFoldDB" id="A0AAQ3S9Z7"/>
<protein>
    <submittedName>
        <fullName evidence="1">Uncharacterized protein</fullName>
    </submittedName>
</protein>
<evidence type="ECO:0000313" key="2">
    <source>
        <dbReference type="Proteomes" id="UP001374535"/>
    </source>
</evidence>
<gene>
    <name evidence="1" type="ORF">V8G54_003273</name>
</gene>
<organism evidence="1 2">
    <name type="scientific">Vigna mungo</name>
    <name type="common">Black gram</name>
    <name type="synonym">Phaseolus mungo</name>
    <dbReference type="NCBI Taxonomy" id="3915"/>
    <lineage>
        <taxon>Eukaryota</taxon>
        <taxon>Viridiplantae</taxon>
        <taxon>Streptophyta</taxon>
        <taxon>Embryophyta</taxon>
        <taxon>Tracheophyta</taxon>
        <taxon>Spermatophyta</taxon>
        <taxon>Magnoliopsida</taxon>
        <taxon>eudicotyledons</taxon>
        <taxon>Gunneridae</taxon>
        <taxon>Pentapetalae</taxon>
        <taxon>rosids</taxon>
        <taxon>fabids</taxon>
        <taxon>Fabales</taxon>
        <taxon>Fabaceae</taxon>
        <taxon>Papilionoideae</taxon>
        <taxon>50 kb inversion clade</taxon>
        <taxon>NPAAA clade</taxon>
        <taxon>indigoferoid/millettioid clade</taxon>
        <taxon>Phaseoleae</taxon>
        <taxon>Vigna</taxon>
    </lineage>
</organism>
<feature type="non-terminal residue" evidence="1">
    <location>
        <position position="1"/>
    </location>
</feature>